<evidence type="ECO:0000259" key="2">
    <source>
        <dbReference type="Pfam" id="PF14111"/>
    </source>
</evidence>
<sequence length="645" mass="72279">MDISFREIEASGNFKPASRFKGSPSVSFTDEEIKRLAARFNLALVGRFRKGRPNLATIRQVFEKIGYEASFTVSLLDEQHILITFVSYNDILRCLLRKNWKINGYSLNVFRWTPEFDPTVESPLLPVWIGMEGLPIHIFDSSALYSIANLIGKPLKANNATIQLTRPSVARVCVELDLSKELPTSVWIHLGKLSFLQPIHYEDLPAFCTSCMKYGHKNCKKSHSSSRWIHREVKTDAKASSKETVDVKGTEIQPHLVTAQLILESEEAENNAQLGVGTDIEPAVVPDEDTTEATNEAQVATEIPNEAEAIEEMEGTHFGGTHSTTTNEVEGAKTIDERVKAIDEGTGSAARTVITEGTHSAAPIEVEGAKAIDEASFASKIATEAVTKGAQDFEKYSRNTLPSVTGFEKLPQQSIANENLISNDISTISNATPELSSNKVINDDTKASTESPLEETPDPQRLHLKNKDLPPTDLDPPIEEFPQDELLYPEIENDPRYKEVLENMRRNNLGRYRNMSLNQIDDFIEKRSSPHQFNSEGTSNLNLDDFQEVHHKRTKNTSKRPSNPRTVTTRNYDPTLEVGIVSLVPKYWPSRKTTTMEHIITTESYTGQFWYVGPVAPIGKDGKRPKKVMPKNKTFNEHPGFIIWE</sequence>
<dbReference type="PANTHER" id="PTHR31286:SF180">
    <property type="entry name" value="OS10G0362600 PROTEIN"/>
    <property type="match status" value="1"/>
</dbReference>
<feature type="region of interest" description="Disordered" evidence="1">
    <location>
        <begin position="436"/>
        <end position="473"/>
    </location>
</feature>
<organism evidence="3 4">
    <name type="scientific">Cuscuta campestris</name>
    <dbReference type="NCBI Taxonomy" id="132261"/>
    <lineage>
        <taxon>Eukaryota</taxon>
        <taxon>Viridiplantae</taxon>
        <taxon>Streptophyta</taxon>
        <taxon>Embryophyta</taxon>
        <taxon>Tracheophyta</taxon>
        <taxon>Spermatophyta</taxon>
        <taxon>Magnoliopsida</taxon>
        <taxon>eudicotyledons</taxon>
        <taxon>Gunneridae</taxon>
        <taxon>Pentapetalae</taxon>
        <taxon>asterids</taxon>
        <taxon>lamiids</taxon>
        <taxon>Solanales</taxon>
        <taxon>Convolvulaceae</taxon>
        <taxon>Cuscuteae</taxon>
        <taxon>Cuscuta</taxon>
        <taxon>Cuscuta subgen. Grammica</taxon>
        <taxon>Cuscuta sect. Cleistogrammica</taxon>
    </lineage>
</organism>
<evidence type="ECO:0000313" key="3">
    <source>
        <dbReference type="EMBL" id="VFQ84492.1"/>
    </source>
</evidence>
<feature type="compositionally biased region" description="Polar residues" evidence="1">
    <location>
        <begin position="559"/>
        <end position="570"/>
    </location>
</feature>
<protein>
    <recommendedName>
        <fullName evidence="2">DUF4283 domain-containing protein</fullName>
    </recommendedName>
</protein>
<feature type="compositionally biased region" description="Basic and acidic residues" evidence="1">
    <location>
        <begin position="458"/>
        <end position="470"/>
    </location>
</feature>
<dbReference type="Pfam" id="PF14111">
    <property type="entry name" value="DUF4283"/>
    <property type="match status" value="1"/>
</dbReference>
<dbReference type="EMBL" id="OOIL02002754">
    <property type="protein sequence ID" value="VFQ84492.1"/>
    <property type="molecule type" value="Genomic_DNA"/>
</dbReference>
<dbReference type="Proteomes" id="UP000595140">
    <property type="component" value="Unassembled WGS sequence"/>
</dbReference>
<feature type="domain" description="DUF4283" evidence="2">
    <location>
        <begin position="37"/>
        <end position="119"/>
    </location>
</feature>
<gene>
    <name evidence="3" type="ORF">CCAM_LOCUS26268</name>
</gene>
<reference evidence="3 4" key="1">
    <citation type="submission" date="2018-04" db="EMBL/GenBank/DDBJ databases">
        <authorList>
            <person name="Vogel A."/>
        </authorList>
    </citation>
    <scope>NUCLEOTIDE SEQUENCE [LARGE SCALE GENOMIC DNA]</scope>
</reference>
<proteinExistence type="predicted"/>
<keyword evidence="4" id="KW-1185">Reference proteome</keyword>
<evidence type="ECO:0000256" key="1">
    <source>
        <dbReference type="SAM" id="MobiDB-lite"/>
    </source>
</evidence>
<accession>A0A484M6M9</accession>
<evidence type="ECO:0000313" key="4">
    <source>
        <dbReference type="Proteomes" id="UP000595140"/>
    </source>
</evidence>
<dbReference type="AlphaFoldDB" id="A0A484M6M9"/>
<dbReference type="OrthoDB" id="1939300at2759"/>
<feature type="region of interest" description="Disordered" evidence="1">
    <location>
        <begin position="550"/>
        <end position="570"/>
    </location>
</feature>
<dbReference type="InterPro" id="IPR040256">
    <property type="entry name" value="At4g02000-like"/>
</dbReference>
<dbReference type="PANTHER" id="PTHR31286">
    <property type="entry name" value="GLYCINE-RICH CELL WALL STRUCTURAL PROTEIN 1.8-LIKE"/>
    <property type="match status" value="1"/>
</dbReference>
<dbReference type="InterPro" id="IPR025558">
    <property type="entry name" value="DUF4283"/>
</dbReference>
<name>A0A484M6M9_9ASTE</name>